<dbReference type="InterPro" id="IPR029039">
    <property type="entry name" value="Flavoprotein-like_sf"/>
</dbReference>
<name>A0A845R3E4_9CLOT</name>
<gene>
    <name evidence="4" type="ORF">D3Z33_15205</name>
</gene>
<sequence>MKVLGIIGSPRKNGNTDILVDSVLQGVKEKGFEVEKIYLSDLDFKGCIACEGCRKTCKCVLKDDLEDVYVKSEESDGIVLGSPTYFYNVTWLTKKFLDRLYAYEVFDETDRSVWLSPNEVNGSKYAVTVSICEQETIENMGFTSDAMNLTLQSVGWRTVESIKALYLYERGEAEAEYELKERSKKAGVKLTKTIILADKTRSI</sequence>
<evidence type="ECO:0000313" key="4">
    <source>
        <dbReference type="EMBL" id="NBI08206.1"/>
    </source>
</evidence>
<evidence type="ECO:0000313" key="5">
    <source>
        <dbReference type="Proteomes" id="UP000467132"/>
    </source>
</evidence>
<dbReference type="PANTHER" id="PTHR43278:SF2">
    <property type="entry name" value="IRON-SULFUR FLAVOPROTEIN"/>
    <property type="match status" value="1"/>
</dbReference>
<dbReference type="AlphaFoldDB" id="A0A845R3E4"/>
<proteinExistence type="predicted"/>
<reference evidence="4 5" key="1">
    <citation type="submission" date="2018-08" db="EMBL/GenBank/DDBJ databases">
        <title>Murine metabolic-syndrome-specific gut microbial biobank.</title>
        <authorList>
            <person name="Liu C."/>
        </authorList>
    </citation>
    <scope>NUCLEOTIDE SEQUENCE [LARGE SCALE GENOMIC DNA]</scope>
    <source>
        <strain evidence="4 5">583</strain>
    </source>
</reference>
<evidence type="ECO:0000259" key="3">
    <source>
        <dbReference type="Pfam" id="PF03358"/>
    </source>
</evidence>
<protein>
    <submittedName>
        <fullName evidence="4">Flavodoxin family protein</fullName>
    </submittedName>
</protein>
<keyword evidence="5" id="KW-1185">Reference proteome</keyword>
<evidence type="ECO:0000256" key="1">
    <source>
        <dbReference type="ARBA" id="ARBA00022630"/>
    </source>
</evidence>
<dbReference type="Gene3D" id="3.40.50.360">
    <property type="match status" value="1"/>
</dbReference>
<feature type="domain" description="NADPH-dependent FMN reductase-like" evidence="3">
    <location>
        <begin position="1"/>
        <end position="102"/>
    </location>
</feature>
<dbReference type="RefSeq" id="WP_160198667.1">
    <property type="nucleotide sequence ID" value="NZ_QXXA01000024.1"/>
</dbReference>
<dbReference type="GO" id="GO:0016491">
    <property type="term" value="F:oxidoreductase activity"/>
    <property type="evidence" value="ECO:0007669"/>
    <property type="project" value="InterPro"/>
</dbReference>
<accession>A0A845R3E4</accession>
<dbReference type="InterPro" id="IPR051796">
    <property type="entry name" value="ISF_SsuE-like"/>
</dbReference>
<dbReference type="Proteomes" id="UP000467132">
    <property type="component" value="Unassembled WGS sequence"/>
</dbReference>
<keyword evidence="2" id="KW-0288">FMN</keyword>
<dbReference type="OrthoDB" id="9805976at2"/>
<comment type="caution">
    <text evidence="4">The sequence shown here is derived from an EMBL/GenBank/DDBJ whole genome shotgun (WGS) entry which is preliminary data.</text>
</comment>
<dbReference type="PANTHER" id="PTHR43278">
    <property type="entry name" value="NAD(P)H-DEPENDENT FMN-CONTAINING OXIDOREDUCTASE YWQN-RELATED"/>
    <property type="match status" value="1"/>
</dbReference>
<evidence type="ECO:0000256" key="2">
    <source>
        <dbReference type="ARBA" id="ARBA00022643"/>
    </source>
</evidence>
<organism evidence="4 5">
    <name type="scientific">Senegalia massiliensis</name>
    <dbReference type="NCBI Taxonomy" id="1720316"/>
    <lineage>
        <taxon>Bacteria</taxon>
        <taxon>Bacillati</taxon>
        <taxon>Bacillota</taxon>
        <taxon>Clostridia</taxon>
        <taxon>Eubacteriales</taxon>
        <taxon>Clostridiaceae</taxon>
        <taxon>Senegalia</taxon>
    </lineage>
</organism>
<dbReference type="EMBL" id="QXXA01000024">
    <property type="protein sequence ID" value="NBI08206.1"/>
    <property type="molecule type" value="Genomic_DNA"/>
</dbReference>
<dbReference type="InterPro" id="IPR005025">
    <property type="entry name" value="FMN_Rdtase-like_dom"/>
</dbReference>
<dbReference type="SUPFAM" id="SSF52218">
    <property type="entry name" value="Flavoproteins"/>
    <property type="match status" value="1"/>
</dbReference>
<dbReference type="Pfam" id="PF03358">
    <property type="entry name" value="FMN_red"/>
    <property type="match status" value="1"/>
</dbReference>
<keyword evidence="1" id="KW-0285">Flavoprotein</keyword>